<evidence type="ECO:0000256" key="8">
    <source>
        <dbReference type="ARBA" id="ARBA00032273"/>
    </source>
</evidence>
<evidence type="ECO:0000256" key="1">
    <source>
        <dbReference type="ARBA" id="ARBA00001713"/>
    </source>
</evidence>
<dbReference type="GO" id="GO:0009052">
    <property type="term" value="P:pentose-phosphate shunt, non-oxidative branch"/>
    <property type="evidence" value="ECO:0007669"/>
    <property type="project" value="InterPro"/>
</dbReference>
<evidence type="ECO:0000256" key="5">
    <source>
        <dbReference type="ARBA" id="ARBA00019150"/>
    </source>
</evidence>
<dbReference type="CDD" id="cd01398">
    <property type="entry name" value="RPI_A"/>
    <property type="match status" value="1"/>
</dbReference>
<dbReference type="SUPFAM" id="SSF100950">
    <property type="entry name" value="NagB/RpiA/CoA transferase-like"/>
    <property type="match status" value="1"/>
</dbReference>
<keyword evidence="10" id="KW-1185">Reference proteome</keyword>
<dbReference type="PANTHER" id="PTHR11934:SF0">
    <property type="entry name" value="RIBOSE-5-PHOSPHATE ISOMERASE"/>
    <property type="match status" value="1"/>
</dbReference>
<reference evidence="9 10" key="1">
    <citation type="submission" date="2024-01" db="EMBL/GenBank/DDBJ databases">
        <title>The genome of the rayed Mediterranean limpet Patella caerulea (Linnaeus, 1758).</title>
        <authorList>
            <person name="Anh-Thu Weber A."/>
            <person name="Halstead-Nussloch G."/>
        </authorList>
    </citation>
    <scope>NUCLEOTIDE SEQUENCE [LARGE SCALE GENOMIC DNA]</scope>
    <source>
        <strain evidence="9">AATW-2023a</strain>
        <tissue evidence="9">Whole specimen</tissue>
    </source>
</reference>
<dbReference type="InterPro" id="IPR037171">
    <property type="entry name" value="NagB/RpiA_transferase-like"/>
</dbReference>
<dbReference type="PANTHER" id="PTHR11934">
    <property type="entry name" value="RIBOSE-5-PHOSPHATE ISOMERASE"/>
    <property type="match status" value="1"/>
</dbReference>
<dbReference type="SUPFAM" id="SSF75445">
    <property type="entry name" value="D-ribose-5-phosphate isomerase (RpiA), lid domain"/>
    <property type="match status" value="1"/>
</dbReference>
<dbReference type="NCBIfam" id="TIGR00021">
    <property type="entry name" value="rpiA"/>
    <property type="match status" value="1"/>
</dbReference>
<comment type="similarity">
    <text evidence="3">Belongs to the ribose 5-phosphate isomerase family.</text>
</comment>
<evidence type="ECO:0000313" key="10">
    <source>
        <dbReference type="Proteomes" id="UP001347796"/>
    </source>
</evidence>
<dbReference type="GO" id="GO:0005737">
    <property type="term" value="C:cytoplasm"/>
    <property type="evidence" value="ECO:0007669"/>
    <property type="project" value="TreeGrafter"/>
</dbReference>
<keyword evidence="6" id="KW-0413">Isomerase</keyword>
<dbReference type="Pfam" id="PF06026">
    <property type="entry name" value="Rib_5-P_isom_A"/>
    <property type="match status" value="1"/>
</dbReference>
<dbReference type="GO" id="GO:0006014">
    <property type="term" value="P:D-ribose metabolic process"/>
    <property type="evidence" value="ECO:0007669"/>
    <property type="project" value="TreeGrafter"/>
</dbReference>
<comment type="caution">
    <text evidence="9">The sequence shown here is derived from an EMBL/GenBank/DDBJ whole genome shotgun (WGS) entry which is preliminary data.</text>
</comment>
<evidence type="ECO:0000256" key="7">
    <source>
        <dbReference type="ARBA" id="ARBA00029734"/>
    </source>
</evidence>
<dbReference type="EC" id="5.3.1.6" evidence="4"/>
<evidence type="ECO:0000256" key="4">
    <source>
        <dbReference type="ARBA" id="ARBA00011959"/>
    </source>
</evidence>
<comment type="catalytic activity">
    <reaction evidence="1">
        <text>aldehydo-D-ribose 5-phosphate = D-ribulose 5-phosphate</text>
        <dbReference type="Rhea" id="RHEA:14657"/>
        <dbReference type="ChEBI" id="CHEBI:58121"/>
        <dbReference type="ChEBI" id="CHEBI:58273"/>
        <dbReference type="EC" id="5.3.1.6"/>
    </reaction>
</comment>
<organism evidence="9 10">
    <name type="scientific">Patella caerulea</name>
    <name type="common">Rayed Mediterranean limpet</name>
    <dbReference type="NCBI Taxonomy" id="87958"/>
    <lineage>
        <taxon>Eukaryota</taxon>
        <taxon>Metazoa</taxon>
        <taxon>Spiralia</taxon>
        <taxon>Lophotrochozoa</taxon>
        <taxon>Mollusca</taxon>
        <taxon>Gastropoda</taxon>
        <taxon>Patellogastropoda</taxon>
        <taxon>Patelloidea</taxon>
        <taxon>Patellidae</taxon>
        <taxon>Patella</taxon>
    </lineage>
</organism>
<dbReference type="Gene3D" id="3.40.50.1360">
    <property type="match status" value="1"/>
</dbReference>
<dbReference type="Gene3D" id="3.30.70.260">
    <property type="match status" value="1"/>
</dbReference>
<evidence type="ECO:0000256" key="3">
    <source>
        <dbReference type="ARBA" id="ARBA00008088"/>
    </source>
</evidence>
<dbReference type="FunFam" id="3.40.50.1360:FF:000014">
    <property type="entry name" value="Ribose 5-phosphate isomerase"/>
    <property type="match status" value="1"/>
</dbReference>
<evidence type="ECO:0000256" key="2">
    <source>
        <dbReference type="ARBA" id="ARBA00004988"/>
    </source>
</evidence>
<dbReference type="EMBL" id="JAZGQO010000009">
    <property type="protein sequence ID" value="KAK6177858.1"/>
    <property type="molecule type" value="Genomic_DNA"/>
</dbReference>
<gene>
    <name evidence="9" type="ORF">SNE40_012739</name>
</gene>
<proteinExistence type="inferred from homology"/>
<evidence type="ECO:0000256" key="6">
    <source>
        <dbReference type="ARBA" id="ARBA00023235"/>
    </source>
</evidence>
<dbReference type="Proteomes" id="UP001347796">
    <property type="component" value="Unassembled WGS sequence"/>
</dbReference>
<dbReference type="InterPro" id="IPR004788">
    <property type="entry name" value="Ribose5P_isomerase_type_A"/>
</dbReference>
<comment type="pathway">
    <text evidence="2">Carbohydrate degradation; pentose phosphate pathway; D-ribose 5-phosphate from D-ribulose 5-phosphate (non-oxidative stage): step 1/1.</text>
</comment>
<dbReference type="FunFam" id="3.30.70.260:FF:000018">
    <property type="entry name" value="Ribose-5-phosphate isomerase A"/>
    <property type="match status" value="1"/>
</dbReference>
<dbReference type="NCBIfam" id="NF001924">
    <property type="entry name" value="PRK00702.1"/>
    <property type="match status" value="1"/>
</dbReference>
<sequence>MEEGIKVGKKAAAIRAVDDHVKDNQVIGIGSGSTIIYAIDRIVERVKKENLKLICVPTSFQAEQAILENGLSLGQLSMYPKLDVAIDGADEVDASLNCIKGGGGCLTQEKIVDYCARDFIVVADERKDSEFLGEKWKRGLPIEVIPMSYKPVQLKIQNTLGGTANLRMAAKKAGPVVTDNSNFIIDWIFDGEQDWQKVDTFLHSIPGVLETGLFLQTAKMVYFGTVEGKVVVRHRGSEINNSH</sequence>
<protein>
    <recommendedName>
        <fullName evidence="5">Ribose-5-phosphate isomerase</fullName>
        <ecNumber evidence="4">5.3.1.6</ecNumber>
    </recommendedName>
    <alternativeName>
        <fullName evidence="8">D-ribose-5-phosphate ketol-isomerase</fullName>
    </alternativeName>
    <alternativeName>
        <fullName evidence="7">Phosphoriboisomerase</fullName>
    </alternativeName>
</protein>
<dbReference type="AlphaFoldDB" id="A0AAN8JKU2"/>
<dbReference type="GO" id="GO:0004751">
    <property type="term" value="F:ribose-5-phosphate isomerase activity"/>
    <property type="evidence" value="ECO:0007669"/>
    <property type="project" value="UniProtKB-EC"/>
</dbReference>
<name>A0AAN8JKU2_PATCE</name>
<evidence type="ECO:0000313" key="9">
    <source>
        <dbReference type="EMBL" id="KAK6177858.1"/>
    </source>
</evidence>
<accession>A0AAN8JKU2</accession>